<evidence type="ECO:0000259" key="3">
    <source>
        <dbReference type="PROSITE" id="PS51371"/>
    </source>
</evidence>
<feature type="domain" description="CBS" evidence="3">
    <location>
        <begin position="85"/>
        <end position="144"/>
    </location>
</feature>
<accession>A0A0G4IRT5</accession>
<dbReference type="Pfam" id="PF00571">
    <property type="entry name" value="CBS"/>
    <property type="match status" value="2"/>
</dbReference>
<keyword evidence="1 2" id="KW-0129">CBS domain</keyword>
<dbReference type="PANTHER" id="PTHR43080">
    <property type="entry name" value="CBS DOMAIN-CONTAINING PROTEIN CBSX3, MITOCHONDRIAL"/>
    <property type="match status" value="1"/>
</dbReference>
<geneLocation type="mitochondrion" evidence="5"/>
<evidence type="ECO:0000313" key="6">
    <source>
        <dbReference type="Proteomes" id="UP000039324"/>
    </source>
</evidence>
<evidence type="ECO:0000256" key="1">
    <source>
        <dbReference type="ARBA" id="ARBA00023122"/>
    </source>
</evidence>
<dbReference type="SMART" id="SM00116">
    <property type="entry name" value="CBS"/>
    <property type="match status" value="2"/>
</dbReference>
<dbReference type="InterPro" id="IPR051257">
    <property type="entry name" value="Diverse_CBS-Domain"/>
</dbReference>
<dbReference type="OrthoDB" id="418595at2759"/>
<reference evidence="4 6" key="1">
    <citation type="submission" date="2015-02" db="EMBL/GenBank/DDBJ databases">
        <authorList>
            <person name="Chooi Y.-H."/>
        </authorList>
    </citation>
    <scope>NUCLEOTIDE SEQUENCE [LARGE SCALE GENOMIC DNA]</scope>
    <source>
        <strain evidence="4">E3</strain>
    </source>
</reference>
<dbReference type="Proteomes" id="UP000290189">
    <property type="component" value="Unassembled WGS sequence"/>
</dbReference>
<dbReference type="AlphaFoldDB" id="A0A0G4IRT5"/>
<protein>
    <recommendedName>
        <fullName evidence="3">CBS domain-containing protein</fullName>
    </recommendedName>
</protein>
<keyword evidence="5" id="KW-0496">Mitochondrion</keyword>
<evidence type="ECO:0000256" key="2">
    <source>
        <dbReference type="PROSITE-ProRule" id="PRU00703"/>
    </source>
</evidence>
<gene>
    <name evidence="4" type="ORF">PBRA_006021</name>
    <name evidence="5" type="ORF">PLBR_LOCUS5338</name>
</gene>
<sequence length="168" mass="18940">MAGPSTVRVSDIMTGGPCVVFCCNLESTLKHIIQQMLHWRCSSVVITDCDDVQIRKAMGIVTTTDILKWLLKHQITTPVKKLLHMDASLVTVDVDVDIYEAADMMMDKKVHHLIVIERESGQLKGIISAFNIATHMMMKSGSEERKWPFPEKYLQEIAAAEQPHNYTA</sequence>
<evidence type="ECO:0000313" key="4">
    <source>
        <dbReference type="EMBL" id="CEO97907.1"/>
    </source>
</evidence>
<dbReference type="Gene3D" id="3.10.580.10">
    <property type="entry name" value="CBS-domain"/>
    <property type="match status" value="1"/>
</dbReference>
<dbReference type="PROSITE" id="PS51371">
    <property type="entry name" value="CBS"/>
    <property type="match status" value="2"/>
</dbReference>
<dbReference type="SUPFAM" id="SSF54631">
    <property type="entry name" value="CBS-domain pair"/>
    <property type="match status" value="1"/>
</dbReference>
<reference evidence="5 7" key="2">
    <citation type="submission" date="2018-03" db="EMBL/GenBank/DDBJ databases">
        <authorList>
            <person name="Fogelqvist J."/>
        </authorList>
    </citation>
    <scope>NUCLEOTIDE SEQUENCE [LARGE SCALE GENOMIC DNA]</scope>
</reference>
<organism evidence="4 6">
    <name type="scientific">Plasmodiophora brassicae</name>
    <name type="common">Clubroot disease agent</name>
    <dbReference type="NCBI Taxonomy" id="37360"/>
    <lineage>
        <taxon>Eukaryota</taxon>
        <taxon>Sar</taxon>
        <taxon>Rhizaria</taxon>
        <taxon>Endomyxa</taxon>
        <taxon>Phytomyxea</taxon>
        <taxon>Plasmodiophorida</taxon>
        <taxon>Plasmodiophoridae</taxon>
        <taxon>Plasmodiophora</taxon>
    </lineage>
</organism>
<dbReference type="Proteomes" id="UP000039324">
    <property type="component" value="Unassembled WGS sequence"/>
</dbReference>
<name>A0A0G4IRT5_PLABS</name>
<evidence type="ECO:0000313" key="7">
    <source>
        <dbReference type="Proteomes" id="UP000290189"/>
    </source>
</evidence>
<dbReference type="InterPro" id="IPR000644">
    <property type="entry name" value="CBS_dom"/>
</dbReference>
<dbReference type="PANTHER" id="PTHR43080:SF29">
    <property type="entry name" value="OS02G0818000 PROTEIN"/>
    <property type="match status" value="1"/>
</dbReference>
<dbReference type="InterPro" id="IPR046342">
    <property type="entry name" value="CBS_dom_sf"/>
</dbReference>
<proteinExistence type="predicted"/>
<evidence type="ECO:0000313" key="5">
    <source>
        <dbReference type="EMBL" id="SPQ98123.1"/>
    </source>
</evidence>
<keyword evidence="6" id="KW-1185">Reference proteome</keyword>
<dbReference type="EMBL" id="OVEO01000009">
    <property type="protein sequence ID" value="SPQ98123.1"/>
    <property type="molecule type" value="Genomic_DNA"/>
</dbReference>
<feature type="domain" description="CBS" evidence="3">
    <location>
        <begin position="13"/>
        <end position="77"/>
    </location>
</feature>
<dbReference type="EMBL" id="CDSF01000081">
    <property type="protein sequence ID" value="CEO97907.1"/>
    <property type="molecule type" value="Genomic_DNA"/>
</dbReference>